<gene>
    <name evidence="1" type="ORF">J2S36_000140</name>
</gene>
<proteinExistence type="predicted"/>
<organism evidence="1 2">
    <name type="scientific">Arcanobacterium hippocoleae</name>
    <dbReference type="NCBI Taxonomy" id="149017"/>
    <lineage>
        <taxon>Bacteria</taxon>
        <taxon>Bacillati</taxon>
        <taxon>Actinomycetota</taxon>
        <taxon>Actinomycetes</taxon>
        <taxon>Actinomycetales</taxon>
        <taxon>Actinomycetaceae</taxon>
        <taxon>Arcanobacterium</taxon>
    </lineage>
</organism>
<comment type="caution">
    <text evidence="1">The sequence shown here is derived from an EMBL/GenBank/DDBJ whole genome shotgun (WGS) entry which is preliminary data.</text>
</comment>
<accession>A0ABU1SZP1</accession>
<reference evidence="1 2" key="1">
    <citation type="submission" date="2023-07" db="EMBL/GenBank/DDBJ databases">
        <title>Sequencing the genomes of 1000 actinobacteria strains.</title>
        <authorList>
            <person name="Klenk H.-P."/>
        </authorList>
    </citation>
    <scope>NUCLEOTIDE SEQUENCE [LARGE SCALE GENOMIC DNA]</scope>
    <source>
        <strain evidence="1 2">DSM 15539</strain>
    </source>
</reference>
<dbReference type="RefSeq" id="WP_309954553.1">
    <property type="nucleotide sequence ID" value="NZ_CP136414.1"/>
</dbReference>
<keyword evidence="2" id="KW-1185">Reference proteome</keyword>
<evidence type="ECO:0000313" key="1">
    <source>
        <dbReference type="EMBL" id="MDR6938597.1"/>
    </source>
</evidence>
<protein>
    <recommendedName>
        <fullName evidence="3">DUF1611 domain-containing protein</fullName>
    </recommendedName>
</protein>
<dbReference type="Gene3D" id="3.40.50.300">
    <property type="entry name" value="P-loop containing nucleotide triphosphate hydrolases"/>
    <property type="match status" value="1"/>
</dbReference>
<dbReference type="Proteomes" id="UP001266099">
    <property type="component" value="Unassembled WGS sequence"/>
</dbReference>
<evidence type="ECO:0008006" key="3">
    <source>
        <dbReference type="Google" id="ProtNLM"/>
    </source>
</evidence>
<evidence type="ECO:0000313" key="2">
    <source>
        <dbReference type="Proteomes" id="UP001266099"/>
    </source>
</evidence>
<dbReference type="SUPFAM" id="SSF52540">
    <property type="entry name" value="P-loop containing nucleoside triphosphate hydrolases"/>
    <property type="match status" value="1"/>
</dbReference>
<sequence length="408" mass="44084">MSISASDLTRRAAFELERDHRHISDTPSEGHVYKGVQEVPLEPKRLRRAKKSYNARDFLEMLRQSNKQDFTLRRGSEVSPQVGDFVLARVVAIGQHKRLESHNSRRRNLFAGDEIIVAYGDRYAPDQFLAEVPRNLNYTNLVAAGGMAGRVIEKHEAINPATVIEPLGLICDAAGVVNMRRVASHTIRPWREAHESFNSRKKRPVVIFVFGSSMNSGKSTTLGCLVNGLVNAGLTVNAGKATGTGAGNDAGLFRDAGADRVIDFTDFGLPSTYKVSLDGVKDILFSMVDVLSSDDPDAVVIEIADGVYQGETSSLVNDADFGELVDKVLFACGEALSAAAGTALLQNAGLPLVAVSGRLTSAPLITAEARAVIDVPIVPTFDLCNASTALEVIGKRLLQRREIIDVEN</sequence>
<dbReference type="InterPro" id="IPR027417">
    <property type="entry name" value="P-loop_NTPase"/>
</dbReference>
<dbReference type="EMBL" id="JAVDUJ010000001">
    <property type="protein sequence ID" value="MDR6938597.1"/>
    <property type="molecule type" value="Genomic_DNA"/>
</dbReference>
<name>A0ABU1SZP1_9ACTO</name>